<feature type="transmembrane region" description="Helical" evidence="2">
    <location>
        <begin position="110"/>
        <end position="132"/>
    </location>
</feature>
<feature type="region of interest" description="Disordered" evidence="1">
    <location>
        <begin position="365"/>
        <end position="384"/>
    </location>
</feature>
<feature type="transmembrane region" description="Helical" evidence="2">
    <location>
        <begin position="144"/>
        <end position="165"/>
    </location>
</feature>
<feature type="transmembrane region" description="Helical" evidence="2">
    <location>
        <begin position="81"/>
        <end position="104"/>
    </location>
</feature>
<keyword evidence="3" id="KW-0482">Metalloprotease</keyword>
<proteinExistence type="predicted"/>
<name>A0ABY7QZD0_9ACTN</name>
<evidence type="ECO:0000256" key="2">
    <source>
        <dbReference type="SAM" id="Phobius"/>
    </source>
</evidence>
<keyword evidence="2" id="KW-0472">Membrane</keyword>
<dbReference type="RefSeq" id="WP_271418572.1">
    <property type="nucleotide sequence ID" value="NZ_CP115668.1"/>
</dbReference>
<evidence type="ECO:0000313" key="3">
    <source>
        <dbReference type="EMBL" id="WCC80391.1"/>
    </source>
</evidence>
<dbReference type="GO" id="GO:0008237">
    <property type="term" value="F:metallopeptidase activity"/>
    <property type="evidence" value="ECO:0007669"/>
    <property type="project" value="UniProtKB-KW"/>
</dbReference>
<feature type="transmembrane region" description="Helical" evidence="2">
    <location>
        <begin position="185"/>
        <end position="202"/>
    </location>
</feature>
<dbReference type="PANTHER" id="PTHR36844">
    <property type="entry name" value="PROTEASE PRSW"/>
    <property type="match status" value="1"/>
</dbReference>
<organism evidence="3 4">
    <name type="scientific">Cutibacterium equinum</name>
    <dbReference type="NCBI Taxonomy" id="3016342"/>
    <lineage>
        <taxon>Bacteria</taxon>
        <taxon>Bacillati</taxon>
        <taxon>Actinomycetota</taxon>
        <taxon>Actinomycetes</taxon>
        <taxon>Propionibacteriales</taxon>
        <taxon>Propionibacteriaceae</taxon>
        <taxon>Cutibacterium</taxon>
    </lineage>
</organism>
<feature type="transmembrane region" description="Helical" evidence="2">
    <location>
        <begin position="20"/>
        <end position="42"/>
    </location>
</feature>
<keyword evidence="2" id="KW-1133">Transmembrane helix</keyword>
<reference evidence="3 4" key="1">
    <citation type="submission" date="2023-01" db="EMBL/GenBank/DDBJ databases">
        <authorList>
            <person name="Lee S.H."/>
            <person name="Jung H.S."/>
            <person name="Yun J.U."/>
        </authorList>
    </citation>
    <scope>NUCLEOTIDE SEQUENCE [LARGE SCALE GENOMIC DNA]</scope>
    <source>
        <strain evidence="3 4">CBA3108</strain>
    </source>
</reference>
<feature type="transmembrane region" description="Helical" evidence="2">
    <location>
        <begin position="48"/>
        <end position="69"/>
    </location>
</feature>
<feature type="transmembrane region" description="Helical" evidence="2">
    <location>
        <begin position="207"/>
        <end position="225"/>
    </location>
</feature>
<dbReference type="PANTHER" id="PTHR36844:SF1">
    <property type="entry name" value="PROTEASE PRSW"/>
    <property type="match status" value="1"/>
</dbReference>
<sequence>MSTPPLQYPLAPKPVRRRGVLPLVITIVGAIVILLMVAVIGAGSPSHFIIGAIPSTAALIVCLLCYRWLDRWEPEPIRLTMMALIWGGSAVVIFSLIVEVAIPADKFTTLAVVAPIVEELAKASVFLLIATGDRKLELTSLTDHIFYAGVCALGFAFVENLGYFASAEGAEDLVVMTLVRTGFGVFGHPLYTTATAVGIWAWRNKGGFWKVIVGYVVACLLHGLWNGGPTLAASALGLGTNGQLTAMILIYVVLFVPVFVGTVVMTTRNRRKESEAVRSQLPLMVEAGLVTPAEADMVADPRKRRAVLADSGKHGRAAKRSQKRTITAVTEAALSQHRIAKGQGGPELVRRRDQLSEWLRARPDKLGRLPAMPQFPPMQPPQNW</sequence>
<keyword evidence="3" id="KW-0378">Hydrolase</keyword>
<gene>
    <name evidence="3" type="ORF">O6R08_02350</name>
</gene>
<dbReference type="EMBL" id="CP115668">
    <property type="protein sequence ID" value="WCC80391.1"/>
    <property type="molecule type" value="Genomic_DNA"/>
</dbReference>
<keyword evidence="3" id="KW-0645">Protease</keyword>
<reference evidence="3 4" key="2">
    <citation type="submission" date="2023-06" db="EMBL/GenBank/DDBJ databases">
        <title>The Gram-positive Non-spore-bearing Anaerobic Bacilli of Human Feces.</title>
        <authorList>
            <person name="Eggerth A.H."/>
        </authorList>
    </citation>
    <scope>NUCLEOTIDE SEQUENCE [LARGE SCALE GENOMIC DNA]</scope>
    <source>
        <strain evidence="3 4">CBA3108</strain>
    </source>
</reference>
<dbReference type="Proteomes" id="UP001212097">
    <property type="component" value="Chromosome"/>
</dbReference>
<dbReference type="InterPro" id="IPR026898">
    <property type="entry name" value="PrsW"/>
</dbReference>
<keyword evidence="2" id="KW-0812">Transmembrane</keyword>
<evidence type="ECO:0000256" key="1">
    <source>
        <dbReference type="SAM" id="MobiDB-lite"/>
    </source>
</evidence>
<dbReference type="Pfam" id="PF13367">
    <property type="entry name" value="PrsW-protease"/>
    <property type="match status" value="1"/>
</dbReference>
<accession>A0ABY7QZD0</accession>
<feature type="transmembrane region" description="Helical" evidence="2">
    <location>
        <begin position="245"/>
        <end position="265"/>
    </location>
</feature>
<protein>
    <submittedName>
        <fullName evidence="3">PrsW family intramembrane metalloprotease</fullName>
    </submittedName>
</protein>
<evidence type="ECO:0000313" key="4">
    <source>
        <dbReference type="Proteomes" id="UP001212097"/>
    </source>
</evidence>
<keyword evidence="4" id="KW-1185">Reference proteome</keyword>
<feature type="compositionally biased region" description="Pro residues" evidence="1">
    <location>
        <begin position="373"/>
        <end position="384"/>
    </location>
</feature>